<organism evidence="1 2">
    <name type="scientific">Eumeta variegata</name>
    <name type="common">Bagworm moth</name>
    <name type="synonym">Eumeta japonica</name>
    <dbReference type="NCBI Taxonomy" id="151549"/>
    <lineage>
        <taxon>Eukaryota</taxon>
        <taxon>Metazoa</taxon>
        <taxon>Ecdysozoa</taxon>
        <taxon>Arthropoda</taxon>
        <taxon>Hexapoda</taxon>
        <taxon>Insecta</taxon>
        <taxon>Pterygota</taxon>
        <taxon>Neoptera</taxon>
        <taxon>Endopterygota</taxon>
        <taxon>Lepidoptera</taxon>
        <taxon>Glossata</taxon>
        <taxon>Ditrysia</taxon>
        <taxon>Tineoidea</taxon>
        <taxon>Psychidae</taxon>
        <taxon>Oiketicinae</taxon>
        <taxon>Eumeta</taxon>
    </lineage>
</organism>
<dbReference type="EMBL" id="BGZK01001120">
    <property type="protein sequence ID" value="GBP71759.1"/>
    <property type="molecule type" value="Genomic_DNA"/>
</dbReference>
<sequence length="170" mass="19024">MKLRAGSRRFKTIIFQRRKTTIERLSQPSYGAIIPNRGLINAPRPRRPAPNLVRLVKALRRKLFYPPTSITVVRGTYQGTCHTGTFRAADGVLPQIKSCEISAPPAHSLRDELRISISIETGIVVYPNVNYTKDRAKVKGQKTPNDRIPNACVNAQIPVYKTNSSHYNSG</sequence>
<comment type="caution">
    <text evidence="1">The sequence shown here is derived from an EMBL/GenBank/DDBJ whole genome shotgun (WGS) entry which is preliminary data.</text>
</comment>
<reference evidence="1 2" key="1">
    <citation type="journal article" date="2019" name="Commun. Biol.">
        <title>The bagworm genome reveals a unique fibroin gene that provides high tensile strength.</title>
        <authorList>
            <person name="Kono N."/>
            <person name="Nakamura H."/>
            <person name="Ohtoshi R."/>
            <person name="Tomita M."/>
            <person name="Numata K."/>
            <person name="Arakawa K."/>
        </authorList>
    </citation>
    <scope>NUCLEOTIDE SEQUENCE [LARGE SCALE GENOMIC DNA]</scope>
</reference>
<dbReference type="AlphaFoldDB" id="A0A4C1YAV4"/>
<accession>A0A4C1YAV4</accession>
<protein>
    <submittedName>
        <fullName evidence="1">Uncharacterized protein</fullName>
    </submittedName>
</protein>
<evidence type="ECO:0000313" key="2">
    <source>
        <dbReference type="Proteomes" id="UP000299102"/>
    </source>
</evidence>
<name>A0A4C1YAV4_EUMVA</name>
<dbReference type="Proteomes" id="UP000299102">
    <property type="component" value="Unassembled WGS sequence"/>
</dbReference>
<keyword evidence="2" id="KW-1185">Reference proteome</keyword>
<proteinExistence type="predicted"/>
<evidence type="ECO:0000313" key="1">
    <source>
        <dbReference type="EMBL" id="GBP71759.1"/>
    </source>
</evidence>
<gene>
    <name evidence="1" type="ORF">EVAR_58856_1</name>
</gene>